<evidence type="ECO:0000313" key="3">
    <source>
        <dbReference type="Proteomes" id="UP001290462"/>
    </source>
</evidence>
<protein>
    <submittedName>
        <fullName evidence="2">Helix-turn-helix domain-containing protein</fullName>
    </submittedName>
</protein>
<name>A0AAW9K7L0_CARML</name>
<reference evidence="2" key="1">
    <citation type="submission" date="2023-08" db="EMBL/GenBank/DDBJ databases">
        <title>Genomic characterization of piscicolin 126 produced by Carnobacterium maltaromaticum CM22 strain isolated from salmon (Salmo salar).</title>
        <authorList>
            <person name="Gonzalez-Gragera E."/>
            <person name="Garcia-Lopez J.D."/>
            <person name="Teso-Perez C."/>
            <person name="Gimenez-Hernandez I."/>
            <person name="Peralta-Sanchez J.M."/>
            <person name="Valdivia E."/>
            <person name="Montalban-Lopez M."/>
            <person name="Martin-Platero A.M."/>
            <person name="Banos A."/>
            <person name="Martinez-Bueno M."/>
        </authorList>
    </citation>
    <scope>NUCLEOTIDE SEQUENCE</scope>
    <source>
        <strain evidence="2">CM22</strain>
    </source>
</reference>
<gene>
    <name evidence="2" type="ORF">RAK27_12105</name>
</gene>
<dbReference type="Pfam" id="PF13556">
    <property type="entry name" value="HTH_30"/>
    <property type="match status" value="1"/>
</dbReference>
<evidence type="ECO:0000259" key="1">
    <source>
        <dbReference type="Pfam" id="PF13556"/>
    </source>
</evidence>
<accession>A0AAW9K7L0</accession>
<dbReference type="InterPro" id="IPR025736">
    <property type="entry name" value="PucR_C-HTH_dom"/>
</dbReference>
<dbReference type="SUPFAM" id="SSF46689">
    <property type="entry name" value="Homeodomain-like"/>
    <property type="match status" value="1"/>
</dbReference>
<proteinExistence type="predicted"/>
<dbReference type="InterPro" id="IPR051448">
    <property type="entry name" value="CdaR-like_regulators"/>
</dbReference>
<dbReference type="AlphaFoldDB" id="A0AAW9K7L0"/>
<dbReference type="Gene3D" id="1.10.10.2840">
    <property type="entry name" value="PucR C-terminal helix-turn-helix domain"/>
    <property type="match status" value="1"/>
</dbReference>
<evidence type="ECO:0000313" key="2">
    <source>
        <dbReference type="EMBL" id="MDZ5759407.1"/>
    </source>
</evidence>
<organism evidence="2 3">
    <name type="scientific">Carnobacterium maltaromaticum</name>
    <name type="common">Carnobacterium piscicola</name>
    <dbReference type="NCBI Taxonomy" id="2751"/>
    <lineage>
        <taxon>Bacteria</taxon>
        <taxon>Bacillati</taxon>
        <taxon>Bacillota</taxon>
        <taxon>Bacilli</taxon>
        <taxon>Lactobacillales</taxon>
        <taxon>Carnobacteriaceae</taxon>
        <taxon>Carnobacterium</taxon>
    </lineage>
</organism>
<dbReference type="InterPro" id="IPR009057">
    <property type="entry name" value="Homeodomain-like_sf"/>
</dbReference>
<dbReference type="PANTHER" id="PTHR33744:SF15">
    <property type="entry name" value="CARBOHYDRATE DIACID REGULATOR"/>
    <property type="match status" value="1"/>
</dbReference>
<feature type="domain" description="PucR C-terminal helix-turn-helix" evidence="1">
    <location>
        <begin position="233"/>
        <end position="287"/>
    </location>
</feature>
<dbReference type="PANTHER" id="PTHR33744">
    <property type="entry name" value="CARBOHYDRATE DIACID REGULATOR"/>
    <property type="match status" value="1"/>
</dbReference>
<dbReference type="EMBL" id="JAVBVO010000003">
    <property type="protein sequence ID" value="MDZ5759407.1"/>
    <property type="molecule type" value="Genomic_DNA"/>
</dbReference>
<comment type="caution">
    <text evidence="2">The sequence shown here is derived from an EMBL/GenBank/DDBJ whole genome shotgun (WGS) entry which is preliminary data.</text>
</comment>
<dbReference type="Proteomes" id="UP001290462">
    <property type="component" value="Unassembled WGS sequence"/>
</dbReference>
<dbReference type="InterPro" id="IPR042070">
    <property type="entry name" value="PucR_C-HTH_sf"/>
</dbReference>
<sequence length="288" mass="33566">MDFQQLKTIYPTAKLSDTRQLDTALLNFPYSNQWIQIESQDLSTSEIKLLNQLFKYSETAANSLNTHFWYQFLWENKQISTTKHGDYRVIQFEIVHPSQNENATSWLEAFQNIFEGCEDAFFISENYGIIIEEKQKTELSTKEIVGVLQALEDDFSIKSICYIGQYWTITPSFPSLFNEEYTIFQKQKGQNKGLAVLSLSQLALSHYIKSALEESELLSELKKIFSDQAEWRELVKALWETQGNISMAAKSLYVHRNTLQYRIDRFNEATGFSLKDKDDLMLCYLLLL</sequence>
<dbReference type="RefSeq" id="WP_010049713.1">
    <property type="nucleotide sequence ID" value="NZ_BJOJ01000070.1"/>
</dbReference>